<feature type="coiled-coil region" evidence="1">
    <location>
        <begin position="2"/>
        <end position="36"/>
    </location>
</feature>
<accession>A0A411ZSX5</accession>
<evidence type="ECO:0000256" key="1">
    <source>
        <dbReference type="SAM" id="Coils"/>
    </source>
</evidence>
<evidence type="ECO:0000313" key="2">
    <source>
        <dbReference type="EMBL" id="RGQ05918.1"/>
    </source>
</evidence>
<sequence>MGNELIKRINDVKCEIKKLENELRELERVNVHFYALVMYPHDDMLGNYFQISDEAISEAETKRIIQDEYWHYADIYRIGYVLISKETNRKIGDLVALRLIKRNINRCRKQINSFCDLDGLDIFEQQLDKTVEKLNWEINAVVDISDVTFVDFDD</sequence>
<proteinExistence type="predicted"/>
<gene>
    <name evidence="2" type="ORF">DWZ12_05470</name>
</gene>
<reference evidence="2 3" key="1">
    <citation type="submission" date="2018-08" db="EMBL/GenBank/DDBJ databases">
        <title>A genome reference for cultivated species of the human gut microbiota.</title>
        <authorList>
            <person name="Zou Y."/>
            <person name="Xue W."/>
            <person name="Luo G."/>
        </authorList>
    </citation>
    <scope>NUCLEOTIDE SEQUENCE [LARGE SCALE GENOMIC DNA]</scope>
    <source>
        <strain evidence="2 3">AF29-2BH</strain>
    </source>
</reference>
<dbReference type="Proteomes" id="UP000283585">
    <property type="component" value="Unassembled WGS sequence"/>
</dbReference>
<evidence type="ECO:0000313" key="3">
    <source>
        <dbReference type="Proteomes" id="UP000283585"/>
    </source>
</evidence>
<dbReference type="RefSeq" id="WP_118044505.1">
    <property type="nucleotide sequence ID" value="NZ_QRSS01000005.1"/>
</dbReference>
<protein>
    <submittedName>
        <fullName evidence="2">Uncharacterized protein</fullName>
    </submittedName>
</protein>
<dbReference type="EMBL" id="QRSS01000005">
    <property type="protein sequence ID" value="RGQ05918.1"/>
    <property type="molecule type" value="Genomic_DNA"/>
</dbReference>
<keyword evidence="1" id="KW-0175">Coiled coil</keyword>
<name>A0A411ZSX5_9FIRM</name>
<dbReference type="AlphaFoldDB" id="A0A411ZSX5"/>
<organism evidence="2 3">
    <name type="scientific">Blautia obeum</name>
    <dbReference type="NCBI Taxonomy" id="40520"/>
    <lineage>
        <taxon>Bacteria</taxon>
        <taxon>Bacillati</taxon>
        <taxon>Bacillota</taxon>
        <taxon>Clostridia</taxon>
        <taxon>Lachnospirales</taxon>
        <taxon>Lachnospiraceae</taxon>
        <taxon>Blautia</taxon>
    </lineage>
</organism>
<comment type="caution">
    <text evidence="2">The sequence shown here is derived from an EMBL/GenBank/DDBJ whole genome shotgun (WGS) entry which is preliminary data.</text>
</comment>